<accession>A0A9Q4PWD2</accession>
<gene>
    <name evidence="1" type="ORF">L0665_07830</name>
</gene>
<dbReference type="InterPro" id="IPR036393">
    <property type="entry name" value="AceGlu_kinase-like_sf"/>
</dbReference>
<proteinExistence type="predicted"/>
<organism evidence="1 2">
    <name type="scientific">Methanogenium marinum</name>
    <dbReference type="NCBI Taxonomy" id="348610"/>
    <lineage>
        <taxon>Archaea</taxon>
        <taxon>Methanobacteriati</taxon>
        <taxon>Methanobacteriota</taxon>
        <taxon>Stenosarchaea group</taxon>
        <taxon>Methanomicrobia</taxon>
        <taxon>Methanomicrobiales</taxon>
        <taxon>Methanomicrobiaceae</taxon>
        <taxon>Methanogenium</taxon>
    </lineage>
</organism>
<dbReference type="SUPFAM" id="SSF53633">
    <property type="entry name" value="Carbamate kinase-like"/>
    <property type="match status" value="1"/>
</dbReference>
<sequence>MMMVYQSTEMDTGAEKRNGPLVVKVGGSLTAEIPELYEILVSSGRDILIVPGGGRFADAVRDAGAEGTPAHWMAVCAMEQTAWLLVAAGAVPVEGVHDPVEGVSVLLPYRAMREADPLPHSWDVTSDTIAAWVASARDAPLLLLKSVDGILCEGELCEFVSGEMGPGTIETDVVDPLFLPFAHASGVRWAIINGREPERLRLFLQGEKPLGTYSNPHL</sequence>
<evidence type="ECO:0000313" key="1">
    <source>
        <dbReference type="EMBL" id="MDE4908514.1"/>
    </source>
</evidence>
<keyword evidence="2" id="KW-1185">Reference proteome</keyword>
<comment type="caution">
    <text evidence="1">The sequence shown here is derived from an EMBL/GenBank/DDBJ whole genome shotgun (WGS) entry which is preliminary data.</text>
</comment>
<protein>
    <submittedName>
        <fullName evidence="1">Uridylate kinase</fullName>
    </submittedName>
</protein>
<dbReference type="Gene3D" id="3.40.1160.10">
    <property type="entry name" value="Acetylglutamate kinase-like"/>
    <property type="match status" value="1"/>
</dbReference>
<dbReference type="AlphaFoldDB" id="A0A9Q4PWD2"/>
<dbReference type="GO" id="GO:0016301">
    <property type="term" value="F:kinase activity"/>
    <property type="evidence" value="ECO:0007669"/>
    <property type="project" value="UniProtKB-KW"/>
</dbReference>
<name>A0A9Q4PWD2_9EURY</name>
<keyword evidence="1" id="KW-0808">Transferase</keyword>
<dbReference type="RefSeq" id="WP_274925141.1">
    <property type="nucleotide sequence ID" value="NZ_JAKELO010000002.1"/>
</dbReference>
<reference evidence="1" key="1">
    <citation type="submission" date="2022-01" db="EMBL/GenBank/DDBJ databases">
        <title>Draft genome of Methanogenium marinum DSM 15558.</title>
        <authorList>
            <person name="Chen S.-C."/>
            <person name="You Y.-T."/>
        </authorList>
    </citation>
    <scope>NUCLEOTIDE SEQUENCE</scope>
    <source>
        <strain evidence="1">DSM 15558</strain>
    </source>
</reference>
<dbReference type="Proteomes" id="UP001143747">
    <property type="component" value="Unassembled WGS sequence"/>
</dbReference>
<keyword evidence="1" id="KW-0418">Kinase</keyword>
<evidence type="ECO:0000313" key="2">
    <source>
        <dbReference type="Proteomes" id="UP001143747"/>
    </source>
</evidence>
<dbReference type="EMBL" id="JAKELO010000002">
    <property type="protein sequence ID" value="MDE4908514.1"/>
    <property type="molecule type" value="Genomic_DNA"/>
</dbReference>